<dbReference type="PANTHER" id="PTHR11654">
    <property type="entry name" value="OLIGOPEPTIDE TRANSPORTER-RELATED"/>
    <property type="match status" value="1"/>
</dbReference>
<dbReference type="EMBL" id="ASHM01020914">
    <property type="protein sequence ID" value="PNY02093.1"/>
    <property type="molecule type" value="Genomic_DNA"/>
</dbReference>
<feature type="transmembrane region" description="Helical" evidence="7">
    <location>
        <begin position="86"/>
        <end position="105"/>
    </location>
</feature>
<dbReference type="GO" id="GO:0006857">
    <property type="term" value="P:oligopeptide transport"/>
    <property type="evidence" value="ECO:0007669"/>
    <property type="project" value="InterPro"/>
</dbReference>
<name>A0A2K3NGD6_TRIPR</name>
<feature type="transmembrane region" description="Helical" evidence="7">
    <location>
        <begin position="218"/>
        <end position="240"/>
    </location>
</feature>
<sequence length="582" mass="65274">MDTPNSKQYYKEEMDMTYLVSNDRVDRHGKIADKRTTGGWKATPFIIVNEVIERLAFFAIAVNITTYLVAEMHQSIPDAVTHVTDWIGAAYVLTLLGAFLADAYLGRFRTIVVFSAIYAVGMVLLTVSASFDTLRPQTGKKASNYQVSFLYGALGLIALGTGGIKPCVSSFGADQFDEGDEKEVQMKYSFFNWFYFAINMGAILGITLLVYIQDKLGWSWGFGIPTVTTILSIVVLAAGVRYYRFQKPMGSPFTRFLQVIVVSIKKHRRGVLVQNETSLYEVETTYSDIIGARKLPHTRQYRFFDKAAVIAEKDTISNRWCLCTVTQVEEFKSFIKVLPIWASTIALAISFSQMSTFFLTQANVMNRKLGNNFEIPVGSIPVFGAINGLILVPFYEKFIIPFLRKFTGHHRGITSLQRMGVGLFISIFAMASAALIEKIRREHYPKKNSMSVFWLLPQFFLIGAAEVFTYVGQLEFFYDEATDGTKSISSALFLSEIGIGSWLSTALVKIIIATTGGQEKGWLRNNLNNSKLDLFFWILAGINAINFLVYLMVAKFHKGKGSAVRDEIMVELEFSNGQQTQA</sequence>
<feature type="transmembrane region" description="Helical" evidence="7">
    <location>
        <begin position="193"/>
        <end position="212"/>
    </location>
</feature>
<accession>A0A2K3NGD6</accession>
<dbReference type="SUPFAM" id="SSF103473">
    <property type="entry name" value="MFS general substrate transporter"/>
    <property type="match status" value="1"/>
</dbReference>
<dbReference type="AlphaFoldDB" id="A0A2K3NGD6"/>
<reference evidence="8 9" key="1">
    <citation type="journal article" date="2014" name="Am. J. Bot.">
        <title>Genome assembly and annotation for red clover (Trifolium pratense; Fabaceae).</title>
        <authorList>
            <person name="Istvanek J."/>
            <person name="Jaros M."/>
            <person name="Krenek A."/>
            <person name="Repkova J."/>
        </authorList>
    </citation>
    <scope>NUCLEOTIDE SEQUENCE [LARGE SCALE GENOMIC DNA]</scope>
    <source>
        <strain evidence="9">cv. Tatra</strain>
        <tissue evidence="8">Young leaves</tissue>
    </source>
</reference>
<dbReference type="InterPro" id="IPR000109">
    <property type="entry name" value="POT_fam"/>
</dbReference>
<keyword evidence="6" id="KW-0813">Transport</keyword>
<protein>
    <submittedName>
        <fullName evidence="8">Peptide transporter PTR1-like protein</fullName>
    </submittedName>
</protein>
<comment type="similarity">
    <text evidence="2 6">Belongs to the major facilitator superfamily. Proton-dependent oligopeptide transporter (POT/PTR) (TC 2.A.17) family.</text>
</comment>
<evidence type="ECO:0000313" key="9">
    <source>
        <dbReference type="Proteomes" id="UP000236291"/>
    </source>
</evidence>
<evidence type="ECO:0000256" key="3">
    <source>
        <dbReference type="ARBA" id="ARBA00022692"/>
    </source>
</evidence>
<feature type="transmembrane region" description="Helical" evidence="7">
    <location>
        <begin position="534"/>
        <end position="553"/>
    </location>
</feature>
<keyword evidence="5 7" id="KW-0472">Membrane</keyword>
<feature type="transmembrane region" description="Helical" evidence="7">
    <location>
        <begin position="416"/>
        <end position="436"/>
    </location>
</feature>
<evidence type="ECO:0000256" key="5">
    <source>
        <dbReference type="ARBA" id="ARBA00023136"/>
    </source>
</evidence>
<keyword evidence="4 7" id="KW-1133">Transmembrane helix</keyword>
<evidence type="ECO:0000256" key="4">
    <source>
        <dbReference type="ARBA" id="ARBA00022989"/>
    </source>
</evidence>
<gene>
    <name evidence="8" type="ORF">L195_g025398</name>
</gene>
<dbReference type="PROSITE" id="PS01023">
    <property type="entry name" value="PTR2_2"/>
    <property type="match status" value="1"/>
</dbReference>
<dbReference type="Gene3D" id="1.20.1250.20">
    <property type="entry name" value="MFS general substrate transporter like domains"/>
    <property type="match status" value="1"/>
</dbReference>
<dbReference type="GO" id="GO:0016020">
    <property type="term" value="C:membrane"/>
    <property type="evidence" value="ECO:0007669"/>
    <property type="project" value="UniProtKB-SubCell"/>
</dbReference>
<evidence type="ECO:0000256" key="2">
    <source>
        <dbReference type="ARBA" id="ARBA00005982"/>
    </source>
</evidence>
<feature type="transmembrane region" description="Helical" evidence="7">
    <location>
        <begin position="456"/>
        <end position="478"/>
    </location>
</feature>
<dbReference type="GO" id="GO:0022857">
    <property type="term" value="F:transmembrane transporter activity"/>
    <property type="evidence" value="ECO:0007669"/>
    <property type="project" value="InterPro"/>
</dbReference>
<comment type="subcellular location">
    <subcellularLocation>
        <location evidence="1 6">Membrane</location>
        <topology evidence="1 6">Multi-pass membrane protein</topology>
    </subcellularLocation>
</comment>
<feature type="transmembrane region" description="Helical" evidence="7">
    <location>
        <begin position="490"/>
        <end position="514"/>
    </location>
</feature>
<dbReference type="InterPro" id="IPR036259">
    <property type="entry name" value="MFS_trans_sf"/>
</dbReference>
<evidence type="ECO:0000256" key="7">
    <source>
        <dbReference type="SAM" id="Phobius"/>
    </source>
</evidence>
<dbReference type="PROSITE" id="PS01022">
    <property type="entry name" value="PTR2_1"/>
    <property type="match status" value="1"/>
</dbReference>
<proteinExistence type="inferred from homology"/>
<keyword evidence="3 6" id="KW-0812">Transmembrane</keyword>
<dbReference type="CDD" id="cd17351">
    <property type="entry name" value="MFS_NPF"/>
    <property type="match status" value="1"/>
</dbReference>
<evidence type="ECO:0000313" key="8">
    <source>
        <dbReference type="EMBL" id="PNY02093.1"/>
    </source>
</evidence>
<feature type="transmembrane region" description="Helical" evidence="7">
    <location>
        <begin position="151"/>
        <end position="172"/>
    </location>
</feature>
<comment type="caution">
    <text evidence="8">The sequence shown here is derived from an EMBL/GenBank/DDBJ whole genome shotgun (WGS) entry which is preliminary data.</text>
</comment>
<feature type="transmembrane region" description="Helical" evidence="7">
    <location>
        <begin position="375"/>
        <end position="395"/>
    </location>
</feature>
<organism evidence="8 9">
    <name type="scientific">Trifolium pratense</name>
    <name type="common">Red clover</name>
    <dbReference type="NCBI Taxonomy" id="57577"/>
    <lineage>
        <taxon>Eukaryota</taxon>
        <taxon>Viridiplantae</taxon>
        <taxon>Streptophyta</taxon>
        <taxon>Embryophyta</taxon>
        <taxon>Tracheophyta</taxon>
        <taxon>Spermatophyta</taxon>
        <taxon>Magnoliopsida</taxon>
        <taxon>eudicotyledons</taxon>
        <taxon>Gunneridae</taxon>
        <taxon>Pentapetalae</taxon>
        <taxon>rosids</taxon>
        <taxon>fabids</taxon>
        <taxon>Fabales</taxon>
        <taxon>Fabaceae</taxon>
        <taxon>Papilionoideae</taxon>
        <taxon>50 kb inversion clade</taxon>
        <taxon>NPAAA clade</taxon>
        <taxon>Hologalegina</taxon>
        <taxon>IRL clade</taxon>
        <taxon>Trifolieae</taxon>
        <taxon>Trifolium</taxon>
    </lineage>
</organism>
<feature type="transmembrane region" description="Helical" evidence="7">
    <location>
        <begin position="112"/>
        <end position="131"/>
    </location>
</feature>
<dbReference type="Pfam" id="PF00854">
    <property type="entry name" value="PTR2"/>
    <property type="match status" value="1"/>
</dbReference>
<reference evidence="8 9" key="2">
    <citation type="journal article" date="2017" name="Front. Plant Sci.">
        <title>Gene Classification and Mining of Molecular Markers Useful in Red Clover (Trifolium pratense) Breeding.</title>
        <authorList>
            <person name="Istvanek J."/>
            <person name="Dluhosova J."/>
            <person name="Dluhos P."/>
            <person name="Patkova L."/>
            <person name="Nedelnik J."/>
            <person name="Repkova J."/>
        </authorList>
    </citation>
    <scope>NUCLEOTIDE SEQUENCE [LARGE SCALE GENOMIC DNA]</scope>
    <source>
        <strain evidence="9">cv. Tatra</strain>
        <tissue evidence="8">Young leaves</tissue>
    </source>
</reference>
<dbReference type="InterPro" id="IPR018456">
    <property type="entry name" value="PTR2_symporter_CS"/>
</dbReference>
<evidence type="ECO:0000256" key="6">
    <source>
        <dbReference type="RuleBase" id="RU003755"/>
    </source>
</evidence>
<dbReference type="Proteomes" id="UP000236291">
    <property type="component" value="Unassembled WGS sequence"/>
</dbReference>
<evidence type="ECO:0000256" key="1">
    <source>
        <dbReference type="ARBA" id="ARBA00004141"/>
    </source>
</evidence>
<feature type="transmembrane region" description="Helical" evidence="7">
    <location>
        <begin position="51"/>
        <end position="70"/>
    </location>
</feature>